<dbReference type="InterPro" id="IPR036465">
    <property type="entry name" value="vWFA_dom_sf"/>
</dbReference>
<dbReference type="RefSeq" id="WP_248665384.1">
    <property type="nucleotide sequence ID" value="NZ_JALPRX010000008.1"/>
</dbReference>
<dbReference type="Proteomes" id="UP001139516">
    <property type="component" value="Unassembled WGS sequence"/>
</dbReference>
<dbReference type="CDD" id="cd00198">
    <property type="entry name" value="vWFA"/>
    <property type="match status" value="1"/>
</dbReference>
<dbReference type="InterPro" id="IPR002035">
    <property type="entry name" value="VWF_A"/>
</dbReference>
<dbReference type="PROSITE" id="PS50234">
    <property type="entry name" value="VWFA"/>
    <property type="match status" value="1"/>
</dbReference>
<dbReference type="Gene3D" id="3.40.50.410">
    <property type="entry name" value="von Willebrand factor, type A domain"/>
    <property type="match status" value="1"/>
</dbReference>
<dbReference type="InterPro" id="IPR019303">
    <property type="entry name" value="vWA_TerF_C"/>
</dbReference>
<sequence>MISIDLRKKKVGIVLEKRRLIGVRAQTGFAIDVSGSMEELFRRGTVQQVVERLLALALRFDDNGTMDMVAFDHRATALPPVGEADFAGYVRRAILDDRAVHKWGGTNYEGAIRLATEAWFGRPSPGGLLSRLFGARPAAPAAQPSLLLIATDGENQDPAETDALLRAMQDRPVYFSFIGIGAARFDFIREVAERYPNVGFLSVADLERISDDELYERLVSRELADWLRQSGQRG</sequence>
<dbReference type="SUPFAM" id="SSF53300">
    <property type="entry name" value="vWA-like"/>
    <property type="match status" value="1"/>
</dbReference>
<evidence type="ECO:0000313" key="2">
    <source>
        <dbReference type="EMBL" id="MCK8783258.1"/>
    </source>
</evidence>
<reference evidence="2" key="1">
    <citation type="submission" date="2022-04" db="EMBL/GenBank/DDBJ databases">
        <title>Roseomonas acroporae sp. nov., isolated from coral Acropora digitifera.</title>
        <authorList>
            <person name="Sun H."/>
        </authorList>
    </citation>
    <scope>NUCLEOTIDE SEQUENCE</scope>
    <source>
        <strain evidence="2">NAR14</strain>
    </source>
</reference>
<dbReference type="EMBL" id="JALPRX010000008">
    <property type="protein sequence ID" value="MCK8783258.1"/>
    <property type="molecule type" value="Genomic_DNA"/>
</dbReference>
<dbReference type="Pfam" id="PF10138">
    <property type="entry name" value="vWA-TerF-like"/>
    <property type="match status" value="2"/>
</dbReference>
<accession>A0A9X1Y4I5</accession>
<keyword evidence="3" id="KW-1185">Reference proteome</keyword>
<evidence type="ECO:0000259" key="1">
    <source>
        <dbReference type="PROSITE" id="PS50234"/>
    </source>
</evidence>
<feature type="domain" description="VWFA" evidence="1">
    <location>
        <begin position="26"/>
        <end position="218"/>
    </location>
</feature>
<proteinExistence type="predicted"/>
<dbReference type="SMART" id="SM00327">
    <property type="entry name" value="VWA"/>
    <property type="match status" value="1"/>
</dbReference>
<evidence type="ECO:0000313" key="3">
    <source>
        <dbReference type="Proteomes" id="UP001139516"/>
    </source>
</evidence>
<name>A0A9X1Y4I5_9PROT</name>
<dbReference type="AlphaFoldDB" id="A0A9X1Y4I5"/>
<comment type="caution">
    <text evidence="2">The sequence shown here is derived from an EMBL/GenBank/DDBJ whole genome shotgun (WGS) entry which is preliminary data.</text>
</comment>
<gene>
    <name evidence="2" type="ORF">M0638_02540</name>
</gene>
<organism evidence="2 3">
    <name type="scientific">Roseomonas acroporae</name>
    <dbReference type="NCBI Taxonomy" id="2937791"/>
    <lineage>
        <taxon>Bacteria</taxon>
        <taxon>Pseudomonadati</taxon>
        <taxon>Pseudomonadota</taxon>
        <taxon>Alphaproteobacteria</taxon>
        <taxon>Acetobacterales</taxon>
        <taxon>Roseomonadaceae</taxon>
        <taxon>Roseomonas</taxon>
    </lineage>
</organism>
<protein>
    <submittedName>
        <fullName evidence="2">VWA domain-containing protein</fullName>
    </submittedName>
</protein>